<organism evidence="12 13">
    <name type="scientific">Candidatus Segetimicrobium genomatis</name>
    <dbReference type="NCBI Taxonomy" id="2569760"/>
    <lineage>
        <taxon>Bacteria</taxon>
        <taxon>Bacillati</taxon>
        <taxon>Candidatus Sysuimicrobiota</taxon>
        <taxon>Candidatus Sysuimicrobiia</taxon>
        <taxon>Candidatus Sysuimicrobiales</taxon>
        <taxon>Candidatus Segetimicrobiaceae</taxon>
        <taxon>Candidatus Segetimicrobium</taxon>
    </lineage>
</organism>
<dbReference type="HAMAP" id="MF_00173">
    <property type="entry name" value="Arg_repressor"/>
    <property type="match status" value="1"/>
</dbReference>
<evidence type="ECO:0000256" key="7">
    <source>
        <dbReference type="HAMAP-Rule" id="MF_00173"/>
    </source>
</evidence>
<dbReference type="GO" id="GO:1900079">
    <property type="term" value="P:regulation of arginine biosynthetic process"/>
    <property type="evidence" value="ECO:0007669"/>
    <property type="project" value="UniProtKB-UniRule"/>
</dbReference>
<feature type="domain" description="Arginine repressor DNA-binding" evidence="9">
    <location>
        <begin position="8"/>
        <end position="70"/>
    </location>
</feature>
<dbReference type="InterPro" id="IPR036390">
    <property type="entry name" value="WH_DNA-bd_sf"/>
</dbReference>
<evidence type="ECO:0000313" key="13">
    <source>
        <dbReference type="Proteomes" id="UP000315217"/>
    </source>
</evidence>
<keyword evidence="7" id="KW-0055">Arginine biosynthesis</keyword>
<evidence type="ECO:0000259" key="10">
    <source>
        <dbReference type="Pfam" id="PF02863"/>
    </source>
</evidence>
<evidence type="ECO:0000256" key="8">
    <source>
        <dbReference type="NCBIfam" id="TIGR01529"/>
    </source>
</evidence>
<feature type="domain" description="Arginine repressor C-terminal" evidence="10">
    <location>
        <begin position="87"/>
        <end position="153"/>
    </location>
</feature>
<dbReference type="AlphaFoldDB" id="A0A537LKY3"/>
<evidence type="ECO:0000256" key="5">
    <source>
        <dbReference type="ARBA" id="ARBA00023125"/>
    </source>
</evidence>
<dbReference type="InterPro" id="IPR020899">
    <property type="entry name" value="Arg_repress_C"/>
</dbReference>
<dbReference type="GO" id="GO:0051259">
    <property type="term" value="P:protein complex oligomerization"/>
    <property type="evidence" value="ECO:0007669"/>
    <property type="project" value="InterPro"/>
</dbReference>
<dbReference type="EMBL" id="VBAJ01000296">
    <property type="protein sequence ID" value="TMJ02743.1"/>
    <property type="molecule type" value="Genomic_DNA"/>
</dbReference>
<accession>A0A537LKY3</accession>
<comment type="function">
    <text evidence="7">Regulates arginine biosynthesis genes.</text>
</comment>
<evidence type="ECO:0000256" key="3">
    <source>
        <dbReference type="ARBA" id="ARBA00022490"/>
    </source>
</evidence>
<keyword evidence="7" id="KW-0028">Amino-acid biosynthesis</keyword>
<evidence type="ECO:0000256" key="1">
    <source>
        <dbReference type="ARBA" id="ARBA00004496"/>
    </source>
</evidence>
<dbReference type="NCBIfam" id="TIGR01529">
    <property type="entry name" value="argR_whole"/>
    <property type="match status" value="1"/>
</dbReference>
<comment type="subcellular location">
    <subcellularLocation>
        <location evidence="1 7">Cytoplasm</location>
    </subcellularLocation>
</comment>
<dbReference type="GO" id="GO:0006526">
    <property type="term" value="P:L-arginine biosynthetic process"/>
    <property type="evidence" value="ECO:0007669"/>
    <property type="project" value="UniProtKB-UniPathway"/>
</dbReference>
<name>A0A537LKY3_9BACT</name>
<dbReference type="Gene3D" id="3.30.1360.40">
    <property type="match status" value="1"/>
</dbReference>
<dbReference type="GO" id="GO:0034618">
    <property type="term" value="F:arginine binding"/>
    <property type="evidence" value="ECO:0007669"/>
    <property type="project" value="InterPro"/>
</dbReference>
<keyword evidence="4 7" id="KW-0805">Transcription regulation</keyword>
<dbReference type="GO" id="GO:0003700">
    <property type="term" value="F:DNA-binding transcription factor activity"/>
    <property type="evidence" value="ECO:0007669"/>
    <property type="project" value="UniProtKB-UniRule"/>
</dbReference>
<dbReference type="UniPathway" id="UPA00068"/>
<gene>
    <name evidence="7 12" type="primary">argR</name>
    <name evidence="12" type="ORF">E6G98_11535</name>
    <name evidence="11" type="ORF">E6G99_11990</name>
</gene>
<keyword evidence="6 7" id="KW-0804">Transcription</keyword>
<dbReference type="Proteomes" id="UP000315217">
    <property type="component" value="Unassembled WGS sequence"/>
</dbReference>
<reference evidence="13 14" key="1">
    <citation type="journal article" date="2019" name="Nat. Microbiol.">
        <title>Mediterranean grassland soil C-N compound turnover is dependent on rainfall and depth, and is mediated by genomically divergent microorganisms.</title>
        <authorList>
            <person name="Diamond S."/>
            <person name="Andeer P.F."/>
            <person name="Li Z."/>
            <person name="Crits-Christoph A."/>
            <person name="Burstein D."/>
            <person name="Anantharaman K."/>
            <person name="Lane K.R."/>
            <person name="Thomas B.C."/>
            <person name="Pan C."/>
            <person name="Northen T.R."/>
            <person name="Banfield J.F."/>
        </authorList>
    </citation>
    <scope>NUCLEOTIDE SEQUENCE [LARGE SCALE GENOMIC DNA]</scope>
    <source>
        <strain evidence="12">NP_1</strain>
        <strain evidence="11">NP_2</strain>
    </source>
</reference>
<dbReference type="EMBL" id="VBAI01000183">
    <property type="protein sequence ID" value="TMJ08678.1"/>
    <property type="molecule type" value="Genomic_DNA"/>
</dbReference>
<protein>
    <recommendedName>
        <fullName evidence="7 8">Arginine repressor</fullName>
    </recommendedName>
</protein>
<dbReference type="PANTHER" id="PTHR34471:SF1">
    <property type="entry name" value="ARGININE REPRESSOR"/>
    <property type="match status" value="1"/>
</dbReference>
<dbReference type="InterPro" id="IPR001669">
    <property type="entry name" value="Arg_repress"/>
</dbReference>
<evidence type="ECO:0000256" key="6">
    <source>
        <dbReference type="ARBA" id="ARBA00023163"/>
    </source>
</evidence>
<keyword evidence="5 7" id="KW-0238">DNA-binding</keyword>
<dbReference type="Pfam" id="PF02863">
    <property type="entry name" value="Arg_repressor_C"/>
    <property type="match status" value="1"/>
</dbReference>
<dbReference type="SUPFAM" id="SSF55252">
    <property type="entry name" value="C-terminal domain of arginine repressor"/>
    <property type="match status" value="1"/>
</dbReference>
<dbReference type="PRINTS" id="PR01467">
    <property type="entry name" value="ARGREPRESSOR"/>
</dbReference>
<comment type="pathway">
    <text evidence="7">Amino-acid biosynthesis; L-arginine biosynthesis [regulation].</text>
</comment>
<keyword evidence="3 7" id="KW-0963">Cytoplasm</keyword>
<dbReference type="InterPro" id="IPR036388">
    <property type="entry name" value="WH-like_DNA-bd_sf"/>
</dbReference>
<dbReference type="InterPro" id="IPR036251">
    <property type="entry name" value="Arg_repress_C_sf"/>
</dbReference>
<evidence type="ECO:0000313" key="14">
    <source>
        <dbReference type="Proteomes" id="UP000318661"/>
    </source>
</evidence>
<evidence type="ECO:0000259" key="9">
    <source>
        <dbReference type="Pfam" id="PF01316"/>
    </source>
</evidence>
<dbReference type="GO" id="GO:0003677">
    <property type="term" value="F:DNA binding"/>
    <property type="evidence" value="ECO:0007669"/>
    <property type="project" value="UniProtKB-KW"/>
</dbReference>
<dbReference type="GO" id="GO:0005737">
    <property type="term" value="C:cytoplasm"/>
    <property type="evidence" value="ECO:0007669"/>
    <property type="project" value="UniProtKB-SubCell"/>
</dbReference>
<dbReference type="Proteomes" id="UP000318661">
    <property type="component" value="Unassembled WGS sequence"/>
</dbReference>
<evidence type="ECO:0000313" key="11">
    <source>
        <dbReference type="EMBL" id="TMJ02743.1"/>
    </source>
</evidence>
<dbReference type="SUPFAM" id="SSF46785">
    <property type="entry name" value="Winged helix' DNA-binding domain"/>
    <property type="match status" value="1"/>
</dbReference>
<evidence type="ECO:0000256" key="2">
    <source>
        <dbReference type="ARBA" id="ARBA00008316"/>
    </source>
</evidence>
<sequence length="158" mass="17380">MTPRNDTADRTRRIRDIITGRAVQTQADLVVALRQQRVHVTQATISRDIKRLGLVKVPAADGRYRYVLPGAAREPTPEAATRLRSVFEEFALSVERGSDLVLVKTVAGGASPVAEAIDDVRWPEVAGTVAGENTIIVVPRSRSAIRTVLRRLHDVLPR</sequence>
<dbReference type="Pfam" id="PF01316">
    <property type="entry name" value="Arg_repressor"/>
    <property type="match status" value="1"/>
</dbReference>
<dbReference type="PANTHER" id="PTHR34471">
    <property type="entry name" value="ARGININE REPRESSOR"/>
    <property type="match status" value="1"/>
</dbReference>
<proteinExistence type="inferred from homology"/>
<comment type="caution">
    <text evidence="12">The sequence shown here is derived from an EMBL/GenBank/DDBJ whole genome shotgun (WGS) entry which is preliminary data.</text>
</comment>
<comment type="similarity">
    <text evidence="2 7">Belongs to the ArgR family.</text>
</comment>
<evidence type="ECO:0000256" key="4">
    <source>
        <dbReference type="ARBA" id="ARBA00023015"/>
    </source>
</evidence>
<dbReference type="InterPro" id="IPR020900">
    <property type="entry name" value="Arg_repress_DNA-bd"/>
</dbReference>
<dbReference type="Gene3D" id="1.10.10.10">
    <property type="entry name" value="Winged helix-like DNA-binding domain superfamily/Winged helix DNA-binding domain"/>
    <property type="match status" value="1"/>
</dbReference>
<keyword evidence="7" id="KW-0678">Repressor</keyword>
<evidence type="ECO:0000313" key="12">
    <source>
        <dbReference type="EMBL" id="TMJ08678.1"/>
    </source>
</evidence>